<evidence type="ECO:0000256" key="2">
    <source>
        <dbReference type="ARBA" id="ARBA00022475"/>
    </source>
</evidence>
<keyword evidence="2" id="KW-1003">Cell membrane</keyword>
<feature type="compositionally biased region" description="Basic and acidic residues" evidence="6">
    <location>
        <begin position="1"/>
        <end position="11"/>
    </location>
</feature>
<comment type="subcellular location">
    <subcellularLocation>
        <location evidence="1">Cell membrane</location>
        <topology evidence="1">Multi-pass membrane protein</topology>
    </subcellularLocation>
</comment>
<evidence type="ECO:0000313" key="10">
    <source>
        <dbReference type="Proteomes" id="UP000467240"/>
    </source>
</evidence>
<proteinExistence type="predicted"/>
<feature type="transmembrane region" description="Helical" evidence="7">
    <location>
        <begin position="100"/>
        <end position="119"/>
    </location>
</feature>
<feature type="domain" description="Cardiolipin synthase N-terminal" evidence="8">
    <location>
        <begin position="79"/>
        <end position="121"/>
    </location>
</feature>
<evidence type="ECO:0000256" key="3">
    <source>
        <dbReference type="ARBA" id="ARBA00022692"/>
    </source>
</evidence>
<evidence type="ECO:0000259" key="8">
    <source>
        <dbReference type="Pfam" id="PF13396"/>
    </source>
</evidence>
<keyword evidence="3 7" id="KW-0812">Transmembrane</keyword>
<evidence type="ECO:0000313" key="9">
    <source>
        <dbReference type="EMBL" id="KAB1653630.1"/>
    </source>
</evidence>
<gene>
    <name evidence="9" type="ORF">F8O01_14930</name>
</gene>
<name>A0A7J5BNL4_9MICO</name>
<dbReference type="Proteomes" id="UP000467240">
    <property type="component" value="Unassembled WGS sequence"/>
</dbReference>
<keyword evidence="10" id="KW-1185">Reference proteome</keyword>
<evidence type="ECO:0000256" key="1">
    <source>
        <dbReference type="ARBA" id="ARBA00004651"/>
    </source>
</evidence>
<feature type="transmembrane region" description="Helical" evidence="7">
    <location>
        <begin position="68"/>
        <end position="88"/>
    </location>
</feature>
<organism evidence="9 10">
    <name type="scientific">Pseudoclavibacter chungangensis</name>
    <dbReference type="NCBI Taxonomy" id="587635"/>
    <lineage>
        <taxon>Bacteria</taxon>
        <taxon>Bacillati</taxon>
        <taxon>Actinomycetota</taxon>
        <taxon>Actinomycetes</taxon>
        <taxon>Micrococcales</taxon>
        <taxon>Microbacteriaceae</taxon>
        <taxon>Pseudoclavibacter</taxon>
    </lineage>
</organism>
<protein>
    <submittedName>
        <fullName evidence="9">PLDc_N domain-containing protein</fullName>
    </submittedName>
</protein>
<evidence type="ECO:0000256" key="7">
    <source>
        <dbReference type="SAM" id="Phobius"/>
    </source>
</evidence>
<dbReference type="Pfam" id="PF13396">
    <property type="entry name" value="PLDc_N"/>
    <property type="match status" value="1"/>
</dbReference>
<dbReference type="OrthoDB" id="5125307at2"/>
<dbReference type="AlphaFoldDB" id="A0A7J5BNL4"/>
<evidence type="ECO:0000256" key="6">
    <source>
        <dbReference type="SAM" id="MobiDB-lite"/>
    </source>
</evidence>
<keyword evidence="5 7" id="KW-0472">Membrane</keyword>
<dbReference type="InterPro" id="IPR027379">
    <property type="entry name" value="CLS_N"/>
</dbReference>
<dbReference type="GO" id="GO:0005886">
    <property type="term" value="C:plasma membrane"/>
    <property type="evidence" value="ECO:0007669"/>
    <property type="project" value="UniProtKB-SubCell"/>
</dbReference>
<keyword evidence="4 7" id="KW-1133">Transmembrane helix</keyword>
<reference evidence="9 10" key="1">
    <citation type="submission" date="2019-09" db="EMBL/GenBank/DDBJ databases">
        <title>Phylogeny of genus Pseudoclavibacter and closely related genus.</title>
        <authorList>
            <person name="Li Y."/>
        </authorList>
    </citation>
    <scope>NUCLEOTIDE SEQUENCE [LARGE SCALE GENOMIC DNA]</scope>
    <source>
        <strain evidence="9 10">DSM 23821</strain>
    </source>
</reference>
<evidence type="ECO:0000256" key="5">
    <source>
        <dbReference type="ARBA" id="ARBA00023136"/>
    </source>
</evidence>
<evidence type="ECO:0000256" key="4">
    <source>
        <dbReference type="ARBA" id="ARBA00022989"/>
    </source>
</evidence>
<dbReference type="EMBL" id="WBJZ01000022">
    <property type="protein sequence ID" value="KAB1653630.1"/>
    <property type="molecule type" value="Genomic_DNA"/>
</dbReference>
<accession>A0A7J5BNL4</accession>
<comment type="caution">
    <text evidence="9">The sequence shown here is derived from an EMBL/GenBank/DDBJ whole genome shotgun (WGS) entry which is preliminary data.</text>
</comment>
<feature type="region of interest" description="Disordered" evidence="6">
    <location>
        <begin position="1"/>
        <end position="27"/>
    </location>
</feature>
<sequence length="125" mass="13150">MESRPGADDGARAANEAVDPAHGVSDRAGPATRVIRLMDALGVPWQSGDMNAHLSSGEARPSRAARGFLLVSGTIRLALQAAAVVSIVRRRPEAINGPKWLWLLISCIGFAGPIAYLLGGRKIGR</sequence>